<name>A0A4W4EL08_ELEEL</name>
<protein>
    <recommendedName>
        <fullName evidence="15">Proteinase-activated receptor 4</fullName>
    </recommendedName>
    <alternativeName>
        <fullName evidence="17">Coagulation factor II receptor-like 3</fullName>
    </alternativeName>
    <alternativeName>
        <fullName evidence="16">Thrombin receptor-like 3</fullName>
    </alternativeName>
</protein>
<keyword evidence="7 19" id="KW-0297">G-protein coupled receptor</keyword>
<evidence type="ECO:0000313" key="23">
    <source>
        <dbReference type="Ensembl" id="ENSEEEP00000012809.2"/>
    </source>
</evidence>
<evidence type="ECO:0000256" key="14">
    <source>
        <dbReference type="ARBA" id="ARBA00053164"/>
    </source>
</evidence>
<dbReference type="Pfam" id="PF00001">
    <property type="entry name" value="7tm_1"/>
    <property type="match status" value="1"/>
</dbReference>
<evidence type="ECO:0000256" key="12">
    <source>
        <dbReference type="ARBA" id="ARBA00023180"/>
    </source>
</evidence>
<dbReference type="GO" id="GO:0005886">
    <property type="term" value="C:plasma membrane"/>
    <property type="evidence" value="ECO:0007669"/>
    <property type="project" value="UniProtKB-SubCell"/>
</dbReference>
<keyword evidence="24" id="KW-1185">Reference proteome</keyword>
<evidence type="ECO:0000256" key="21">
    <source>
        <dbReference type="SAM" id="SignalP"/>
    </source>
</evidence>
<dbReference type="PANTHER" id="PTHR24232">
    <property type="entry name" value="G-PROTEIN COUPLED RECEPTOR"/>
    <property type="match status" value="1"/>
</dbReference>
<evidence type="ECO:0000256" key="3">
    <source>
        <dbReference type="ARBA" id="ARBA00022692"/>
    </source>
</evidence>
<keyword evidence="4" id="KW-0356">Hemostasis</keyword>
<evidence type="ECO:0000256" key="18">
    <source>
        <dbReference type="PIRSR" id="PIRSR603912-52"/>
    </source>
</evidence>
<dbReference type="PANTHER" id="PTHR24232:SF22">
    <property type="entry name" value="PROTEINASE-ACTIVATED RECEPTOR 4"/>
    <property type="match status" value="1"/>
</dbReference>
<dbReference type="STRING" id="8005.ENSEEEP00000012809"/>
<gene>
    <name evidence="23" type="primary">F2RL3</name>
</gene>
<evidence type="ECO:0000256" key="20">
    <source>
        <dbReference type="SAM" id="Phobius"/>
    </source>
</evidence>
<evidence type="ECO:0000256" key="7">
    <source>
        <dbReference type="ARBA" id="ARBA00023040"/>
    </source>
</evidence>
<feature type="domain" description="G-protein coupled receptors family 1 profile" evidence="22">
    <location>
        <begin position="91"/>
        <end position="342"/>
    </location>
</feature>
<dbReference type="GO" id="GO:0007200">
    <property type="term" value="P:phospholipase C-activating G protein-coupled receptor signaling pathway"/>
    <property type="evidence" value="ECO:0007669"/>
    <property type="project" value="TreeGrafter"/>
</dbReference>
<evidence type="ECO:0000256" key="16">
    <source>
        <dbReference type="ARBA" id="ARBA00080351"/>
    </source>
</evidence>
<evidence type="ECO:0000259" key="22">
    <source>
        <dbReference type="PROSITE" id="PS50262"/>
    </source>
</evidence>
<keyword evidence="12" id="KW-0325">Glycoprotein</keyword>
<keyword evidence="3 19" id="KW-0812">Transmembrane</keyword>
<proteinExistence type="inferred from homology"/>
<reference evidence="24" key="2">
    <citation type="journal article" date="2017" name="Sci. Adv.">
        <title>A tail of two voltages: Proteomic comparison of the three electric organs of the electric eel.</title>
        <authorList>
            <person name="Traeger L.L."/>
            <person name="Sabat G."/>
            <person name="Barrett-Wilt G.A."/>
            <person name="Wells G.B."/>
            <person name="Sussman M.R."/>
        </authorList>
    </citation>
    <scope>NUCLEOTIDE SEQUENCE [LARGE SCALE GENOMIC DNA]</scope>
</reference>
<organism evidence="23 24">
    <name type="scientific">Electrophorus electricus</name>
    <name type="common">Electric eel</name>
    <name type="synonym">Gymnotus electricus</name>
    <dbReference type="NCBI Taxonomy" id="8005"/>
    <lineage>
        <taxon>Eukaryota</taxon>
        <taxon>Metazoa</taxon>
        <taxon>Chordata</taxon>
        <taxon>Craniata</taxon>
        <taxon>Vertebrata</taxon>
        <taxon>Euteleostomi</taxon>
        <taxon>Actinopterygii</taxon>
        <taxon>Neopterygii</taxon>
        <taxon>Teleostei</taxon>
        <taxon>Ostariophysi</taxon>
        <taxon>Gymnotiformes</taxon>
        <taxon>Gymnotoidei</taxon>
        <taxon>Gymnotidae</taxon>
        <taxon>Electrophorus</taxon>
    </lineage>
</organism>
<dbReference type="PRINTS" id="PR01428">
    <property type="entry name" value="PROTEASEAR"/>
</dbReference>
<dbReference type="PROSITE" id="PS00237">
    <property type="entry name" value="G_PROTEIN_RECEP_F1_1"/>
    <property type="match status" value="1"/>
</dbReference>
<sequence length="403" mass="44975">MEPKLFSISGMSVSFISPGLFVLLSLPAISFPATEKECSNSTFALPRAFHVNVSGCSYNLPEKQREQIQARSTTLLAPALYLTALVLGFPANLLALWVLLFRTKKLPSTILLLNLTCCDLMLLLVLPFRIVYHFRGNNWTFGEPFCRLVVALFYGNMYGSVVCLALISIDRYMALVHPFGSKTLRGRRTALGLSLVVWMVVVAAMAPLLASRQTYPLKQPSITTCHDALPKHEQETYFLPYFATLFFVCFLLPLLLVLFCYGAVLRTLVAAGSRYCHAVKVTVLVVVVFVVCLLPSNVLLLLHYLEFSSRWGDSKDTRNLYVPYVISLALGTFNSCLDPFIFYYVSEDFREKACAVLRCLSSTSRSFSGKEMSYSSGTSRSKVTLVTMSNRVTDLSEEAARSH</sequence>
<dbReference type="InterPro" id="IPR017452">
    <property type="entry name" value="GPCR_Rhodpsn_7TM"/>
</dbReference>
<feature type="transmembrane region" description="Helical" evidence="20">
    <location>
        <begin position="281"/>
        <end position="304"/>
    </location>
</feature>
<dbReference type="GO" id="GO:0015057">
    <property type="term" value="F:thrombin-activated receptor activity"/>
    <property type="evidence" value="ECO:0007669"/>
    <property type="project" value="InterPro"/>
</dbReference>
<evidence type="ECO:0000256" key="17">
    <source>
        <dbReference type="ARBA" id="ARBA00082892"/>
    </source>
</evidence>
<accession>A0A4W4EL08</accession>
<reference evidence="23" key="5">
    <citation type="submission" date="2025-09" db="UniProtKB">
        <authorList>
            <consortium name="Ensembl"/>
        </authorList>
    </citation>
    <scope>IDENTIFICATION</scope>
</reference>
<evidence type="ECO:0000256" key="6">
    <source>
        <dbReference type="ARBA" id="ARBA00022989"/>
    </source>
</evidence>
<feature type="transmembrane region" description="Helical" evidence="20">
    <location>
        <begin position="111"/>
        <end position="131"/>
    </location>
</feature>
<dbReference type="InterPro" id="IPR000276">
    <property type="entry name" value="GPCR_Rhodpsn"/>
</dbReference>
<reference evidence="24" key="1">
    <citation type="journal article" date="2014" name="Science">
        <title>Nonhuman genetics. Genomic basis for the convergent evolution of electric organs.</title>
        <authorList>
            <person name="Gallant J.R."/>
            <person name="Traeger L.L."/>
            <person name="Volkening J.D."/>
            <person name="Moffett H."/>
            <person name="Chen P.H."/>
            <person name="Novina C.D."/>
            <person name="Phillips G.N.Jr."/>
            <person name="Anand R."/>
            <person name="Wells G.B."/>
            <person name="Pinch M."/>
            <person name="Guth R."/>
            <person name="Unguez G.A."/>
            <person name="Albert J.S."/>
            <person name="Zakon H.H."/>
            <person name="Samanta M.P."/>
            <person name="Sussman M.R."/>
        </authorList>
    </citation>
    <scope>NUCLEOTIDE SEQUENCE [LARGE SCALE GENOMIC DNA]</scope>
</reference>
<evidence type="ECO:0000256" key="8">
    <source>
        <dbReference type="ARBA" id="ARBA00023084"/>
    </source>
</evidence>
<feature type="chain" id="PRO_5044292577" description="Proteinase-activated receptor 4" evidence="21">
    <location>
        <begin position="33"/>
        <end position="403"/>
    </location>
</feature>
<dbReference type="OMA" id="WGNLYGA"/>
<evidence type="ECO:0000256" key="19">
    <source>
        <dbReference type="RuleBase" id="RU000688"/>
    </source>
</evidence>
<dbReference type="FunFam" id="1.20.1070.10:FF:000230">
    <property type="entry name" value="F2R-like thrombin or trypsin receptor 3"/>
    <property type="match status" value="1"/>
</dbReference>
<dbReference type="GeneTree" id="ENSGT01050000244840"/>
<evidence type="ECO:0000256" key="15">
    <source>
        <dbReference type="ARBA" id="ARBA00073808"/>
    </source>
</evidence>
<evidence type="ECO:0000256" key="2">
    <source>
        <dbReference type="ARBA" id="ARBA00022475"/>
    </source>
</evidence>
<evidence type="ECO:0000256" key="1">
    <source>
        <dbReference type="ARBA" id="ARBA00004651"/>
    </source>
</evidence>
<dbReference type="PROSITE" id="PS50262">
    <property type="entry name" value="G_PROTEIN_RECEP_F1_2"/>
    <property type="match status" value="1"/>
</dbReference>
<feature type="transmembrane region" description="Helical" evidence="20">
    <location>
        <begin position="241"/>
        <end position="269"/>
    </location>
</feature>
<keyword evidence="11 19" id="KW-0675">Receptor</keyword>
<feature type="transmembrane region" description="Helical" evidence="20">
    <location>
        <begin position="190"/>
        <end position="210"/>
    </location>
</feature>
<evidence type="ECO:0000256" key="13">
    <source>
        <dbReference type="ARBA" id="ARBA00023224"/>
    </source>
</evidence>
<dbReference type="Proteomes" id="UP000314983">
    <property type="component" value="Chromosome 12"/>
</dbReference>
<comment type="subcellular location">
    <subcellularLocation>
        <location evidence="1">Cell membrane</location>
        <topology evidence="1">Multi-pass membrane protein</topology>
    </subcellularLocation>
</comment>
<dbReference type="Ensembl" id="ENSEEET00000012957.2">
    <property type="protein sequence ID" value="ENSEEEP00000012809.2"/>
    <property type="gene ID" value="ENSEEEG00000006434.2"/>
</dbReference>
<evidence type="ECO:0000256" key="10">
    <source>
        <dbReference type="ARBA" id="ARBA00023157"/>
    </source>
</evidence>
<feature type="disulfide bond" evidence="18">
    <location>
        <begin position="146"/>
        <end position="225"/>
    </location>
</feature>
<feature type="signal peptide" evidence="21">
    <location>
        <begin position="1"/>
        <end position="32"/>
    </location>
</feature>
<keyword evidence="10 18" id="KW-1015">Disulfide bond</keyword>
<evidence type="ECO:0000256" key="4">
    <source>
        <dbReference type="ARBA" id="ARBA00022696"/>
    </source>
</evidence>
<feature type="transmembrane region" description="Helical" evidence="20">
    <location>
        <begin position="151"/>
        <end position="169"/>
    </location>
</feature>
<dbReference type="PRINTS" id="PR00237">
    <property type="entry name" value="GPCRRHODOPSN"/>
</dbReference>
<evidence type="ECO:0000256" key="5">
    <source>
        <dbReference type="ARBA" id="ARBA00022729"/>
    </source>
</evidence>
<keyword evidence="8" id="KW-0094">Blood coagulation</keyword>
<keyword evidence="13 19" id="KW-0807">Transducer</keyword>
<dbReference type="Gene3D" id="1.20.1070.10">
    <property type="entry name" value="Rhodopsin 7-helix transmembrane proteins"/>
    <property type="match status" value="1"/>
</dbReference>
<reference evidence="23" key="4">
    <citation type="submission" date="2025-08" db="UniProtKB">
        <authorList>
            <consortium name="Ensembl"/>
        </authorList>
    </citation>
    <scope>IDENTIFICATION</scope>
</reference>
<feature type="transmembrane region" description="Helical" evidence="20">
    <location>
        <begin position="79"/>
        <end position="99"/>
    </location>
</feature>
<evidence type="ECO:0000256" key="11">
    <source>
        <dbReference type="ARBA" id="ARBA00023170"/>
    </source>
</evidence>
<dbReference type="SUPFAM" id="SSF81321">
    <property type="entry name" value="Family A G protein-coupled receptor-like"/>
    <property type="match status" value="1"/>
</dbReference>
<evidence type="ECO:0000313" key="24">
    <source>
        <dbReference type="Proteomes" id="UP000314983"/>
    </source>
</evidence>
<reference evidence="23" key="3">
    <citation type="submission" date="2020-05" db="EMBL/GenBank/DDBJ databases">
        <title>Electrophorus electricus (electric eel) genome, fEleEle1, primary haplotype.</title>
        <authorList>
            <person name="Myers G."/>
            <person name="Meyer A."/>
            <person name="Fedrigo O."/>
            <person name="Formenti G."/>
            <person name="Rhie A."/>
            <person name="Tracey A."/>
            <person name="Sims Y."/>
            <person name="Jarvis E.D."/>
        </authorList>
    </citation>
    <scope>NUCLEOTIDE SEQUENCE [LARGE SCALE GENOMIC DNA]</scope>
</reference>
<keyword evidence="9 20" id="KW-0472">Membrane</keyword>
<dbReference type="InterPro" id="IPR003912">
    <property type="entry name" value="Protea_act_rcpt"/>
</dbReference>
<keyword evidence="2" id="KW-1003">Cell membrane</keyword>
<comment type="similarity">
    <text evidence="19">Belongs to the G-protein coupled receptor 1 family.</text>
</comment>
<feature type="transmembrane region" description="Helical" evidence="20">
    <location>
        <begin position="324"/>
        <end position="345"/>
    </location>
</feature>
<keyword evidence="5 21" id="KW-0732">Signal</keyword>
<dbReference type="AlphaFoldDB" id="A0A4W4EL08"/>
<dbReference type="GO" id="GO:0030168">
    <property type="term" value="P:platelet activation"/>
    <property type="evidence" value="ECO:0007669"/>
    <property type="project" value="UniProtKB-ARBA"/>
</dbReference>
<dbReference type="GO" id="GO:0035025">
    <property type="term" value="P:positive regulation of Rho protein signal transduction"/>
    <property type="evidence" value="ECO:0007669"/>
    <property type="project" value="TreeGrafter"/>
</dbReference>
<comment type="function">
    <text evidence="14">Receptor for activated thrombin or trypsin coupled to G proteins that stimulate phosphoinositide hydrolysis. May play a role in platelets activation.</text>
</comment>
<evidence type="ECO:0000256" key="9">
    <source>
        <dbReference type="ARBA" id="ARBA00023136"/>
    </source>
</evidence>
<keyword evidence="6 20" id="KW-1133">Transmembrane helix</keyword>